<feature type="signal peptide" evidence="1">
    <location>
        <begin position="1"/>
        <end position="22"/>
    </location>
</feature>
<sequence length="63" mass="6890">MRSRNLFLLVYLFWSCFAASSAQRNATCTTKETCGPMPDSTSHFLQCVGLPAPKKLGETTCDG</sequence>
<gene>
    <name evidence="2" type="ORF">OYC64_016431</name>
</gene>
<comment type="caution">
    <text evidence="2">The sequence shown here is derived from an EMBL/GenBank/DDBJ whole genome shotgun (WGS) entry which is preliminary data.</text>
</comment>
<accession>A0ABD2HLA3</accession>
<keyword evidence="1" id="KW-0732">Signal</keyword>
<dbReference type="AlphaFoldDB" id="A0ABD2HLA3"/>
<keyword evidence="3" id="KW-1185">Reference proteome</keyword>
<dbReference type="Proteomes" id="UP001619887">
    <property type="component" value="Unassembled WGS sequence"/>
</dbReference>
<evidence type="ECO:0000256" key="1">
    <source>
        <dbReference type="SAM" id="SignalP"/>
    </source>
</evidence>
<dbReference type="EMBL" id="JBIYXZ010002068">
    <property type="protein sequence ID" value="KAL3066473.1"/>
    <property type="molecule type" value="Genomic_DNA"/>
</dbReference>
<evidence type="ECO:0000313" key="3">
    <source>
        <dbReference type="Proteomes" id="UP001619887"/>
    </source>
</evidence>
<proteinExistence type="predicted"/>
<reference evidence="2 3" key="1">
    <citation type="journal article" date="2022" name="G3 (Bethesda)">
        <title>Evaluating Illumina-, Nanopore-, and PacBio-based genome assembly strategies with the bald notothen, Trematomus borchgrevinki.</title>
        <authorList>
            <person name="Rayamajhi N."/>
            <person name="Cheng C.C."/>
            <person name="Catchen J.M."/>
        </authorList>
    </citation>
    <scope>NUCLEOTIDE SEQUENCE [LARGE SCALE GENOMIC DNA]</scope>
    <source>
        <strain evidence="2">AGRC-2024</strain>
    </source>
</reference>
<evidence type="ECO:0000313" key="2">
    <source>
        <dbReference type="EMBL" id="KAL3066473.1"/>
    </source>
</evidence>
<protein>
    <submittedName>
        <fullName evidence="2">Uncharacterized protein</fullName>
    </submittedName>
</protein>
<feature type="chain" id="PRO_5044764306" evidence="1">
    <location>
        <begin position="23"/>
        <end position="63"/>
    </location>
</feature>
<reference evidence="2 3" key="2">
    <citation type="journal article" date="2024" name="G3 (Bethesda)">
        <title>The genome of the cryopelagic Antarctic bald notothen, Trematomus borchgrevinki.</title>
        <authorList>
            <person name="Rayamajhi N."/>
            <person name="Rivera-Colon A.G."/>
            <person name="Minhas B.F."/>
            <person name="Cheng C.C."/>
            <person name="Catchen J.M."/>
        </authorList>
    </citation>
    <scope>NUCLEOTIDE SEQUENCE [LARGE SCALE GENOMIC DNA]</scope>
    <source>
        <strain evidence="2">AGRC-2024</strain>
    </source>
</reference>
<name>A0ABD2HLA3_PAGBO</name>
<organism evidence="2 3">
    <name type="scientific">Pagothenia borchgrevinki</name>
    <name type="common">Bald rockcod</name>
    <name type="synonym">Trematomus borchgrevinki</name>
    <dbReference type="NCBI Taxonomy" id="8213"/>
    <lineage>
        <taxon>Eukaryota</taxon>
        <taxon>Metazoa</taxon>
        <taxon>Chordata</taxon>
        <taxon>Craniata</taxon>
        <taxon>Vertebrata</taxon>
        <taxon>Euteleostomi</taxon>
        <taxon>Actinopterygii</taxon>
        <taxon>Neopterygii</taxon>
        <taxon>Teleostei</taxon>
        <taxon>Neoteleostei</taxon>
        <taxon>Acanthomorphata</taxon>
        <taxon>Eupercaria</taxon>
        <taxon>Perciformes</taxon>
        <taxon>Notothenioidei</taxon>
        <taxon>Nototheniidae</taxon>
        <taxon>Pagothenia</taxon>
    </lineage>
</organism>